<evidence type="ECO:0000256" key="1">
    <source>
        <dbReference type="ARBA" id="ARBA00023186"/>
    </source>
</evidence>
<evidence type="ECO:0000313" key="4">
    <source>
        <dbReference type="EMBL" id="JAT40006.1"/>
    </source>
</evidence>
<dbReference type="GO" id="GO:0005829">
    <property type="term" value="C:cytosol"/>
    <property type="evidence" value="ECO:0007669"/>
    <property type="project" value="TreeGrafter"/>
</dbReference>
<gene>
    <name evidence="4" type="primary">BAG1_9</name>
    <name evidence="4" type="ORF">g.9225</name>
</gene>
<dbReference type="InterPro" id="IPR003103">
    <property type="entry name" value="BAG_domain"/>
</dbReference>
<dbReference type="Pfam" id="PF02179">
    <property type="entry name" value="BAG"/>
    <property type="match status" value="1"/>
</dbReference>
<dbReference type="AlphaFoldDB" id="A0A1D1XCI9"/>
<accession>A0A1D1XCI9</accession>
<dbReference type="EMBL" id="GDJX01027930">
    <property type="protein sequence ID" value="JAT40006.1"/>
    <property type="molecule type" value="Transcribed_RNA"/>
</dbReference>
<dbReference type="GO" id="GO:0000774">
    <property type="term" value="F:adenyl-nucleotide exchange factor activity"/>
    <property type="evidence" value="ECO:0007669"/>
    <property type="project" value="TreeGrafter"/>
</dbReference>
<dbReference type="GO" id="GO:0005634">
    <property type="term" value="C:nucleus"/>
    <property type="evidence" value="ECO:0007669"/>
    <property type="project" value="TreeGrafter"/>
</dbReference>
<dbReference type="PROSITE" id="PS50053">
    <property type="entry name" value="UBIQUITIN_2"/>
    <property type="match status" value="1"/>
</dbReference>
<dbReference type="InterPro" id="IPR036533">
    <property type="entry name" value="BAG_dom_sf"/>
</dbReference>
<dbReference type="InterPro" id="IPR000626">
    <property type="entry name" value="Ubiquitin-like_dom"/>
</dbReference>
<dbReference type="PANTHER" id="PTHR12329:SF16">
    <property type="entry name" value="BAG FAMILY MOLECULAR CHAPERONE REGULATOR 1"/>
    <property type="match status" value="1"/>
</dbReference>
<sequence>MKPLEETRGTQEIIVSWGKEKIHLEFERQGAGSLEETTLKQLKERLKKITGVPVNGQKLVFSGAIMKDDTATLVSLGLVPSSKVLLMGTKPDAKDLVQTTTGSPEEHALIERIAQSIEKTKTKLIPQIESFEVSTSTFLSNQSGNDDNDTAKSKLIDTHHYIIESLMQALLTLDDVVCPPEFETARNKRREAVKYTQGLIDRVDSVKDQLLHPSTEVNN</sequence>
<name>A0A1D1XCI9_9ARAE</name>
<keyword evidence="1" id="KW-0143">Chaperone</keyword>
<dbReference type="PROSITE" id="PS00299">
    <property type="entry name" value="UBIQUITIN_1"/>
    <property type="match status" value="1"/>
</dbReference>
<dbReference type="Gene3D" id="1.20.58.120">
    <property type="entry name" value="BAG domain"/>
    <property type="match status" value="1"/>
</dbReference>
<dbReference type="InterPro" id="IPR019954">
    <property type="entry name" value="Ubiquitin_CS"/>
</dbReference>
<protein>
    <submittedName>
        <fullName evidence="4">BAG family molecular chaperone regulator 1</fullName>
    </submittedName>
</protein>
<dbReference type="PROSITE" id="PS51035">
    <property type="entry name" value="BAG"/>
    <property type="match status" value="1"/>
</dbReference>
<feature type="domain" description="BAG" evidence="3">
    <location>
        <begin position="148"/>
        <end position="207"/>
    </location>
</feature>
<dbReference type="Gene3D" id="3.10.20.90">
    <property type="entry name" value="Phosphatidylinositol 3-kinase Catalytic Subunit, Chain A, domain 1"/>
    <property type="match status" value="1"/>
</dbReference>
<dbReference type="PANTHER" id="PTHR12329">
    <property type="entry name" value="BCL2-ASSOCIATED ATHANOGENE"/>
    <property type="match status" value="1"/>
</dbReference>
<proteinExistence type="predicted"/>
<organism evidence="4">
    <name type="scientific">Anthurium amnicola</name>
    <dbReference type="NCBI Taxonomy" id="1678845"/>
    <lineage>
        <taxon>Eukaryota</taxon>
        <taxon>Viridiplantae</taxon>
        <taxon>Streptophyta</taxon>
        <taxon>Embryophyta</taxon>
        <taxon>Tracheophyta</taxon>
        <taxon>Spermatophyta</taxon>
        <taxon>Magnoliopsida</taxon>
        <taxon>Liliopsida</taxon>
        <taxon>Araceae</taxon>
        <taxon>Pothoideae</taxon>
        <taxon>Potheae</taxon>
        <taxon>Anthurium</taxon>
    </lineage>
</organism>
<dbReference type="SUPFAM" id="SSF54236">
    <property type="entry name" value="Ubiquitin-like"/>
    <property type="match status" value="1"/>
</dbReference>
<dbReference type="SUPFAM" id="SSF63491">
    <property type="entry name" value="BAG domain"/>
    <property type="match status" value="1"/>
</dbReference>
<dbReference type="Pfam" id="PF00240">
    <property type="entry name" value="ubiquitin"/>
    <property type="match status" value="1"/>
</dbReference>
<evidence type="ECO:0000259" key="2">
    <source>
        <dbReference type="PROSITE" id="PS50053"/>
    </source>
</evidence>
<evidence type="ECO:0000259" key="3">
    <source>
        <dbReference type="PROSITE" id="PS51035"/>
    </source>
</evidence>
<dbReference type="SMART" id="SM00213">
    <property type="entry name" value="UBQ"/>
    <property type="match status" value="1"/>
</dbReference>
<feature type="domain" description="Ubiquitin-like" evidence="2">
    <location>
        <begin position="36"/>
        <end position="93"/>
    </location>
</feature>
<reference evidence="4" key="1">
    <citation type="submission" date="2015-07" db="EMBL/GenBank/DDBJ databases">
        <title>Transcriptome Assembly of Anthurium amnicola.</title>
        <authorList>
            <person name="Suzuki J."/>
        </authorList>
    </citation>
    <scope>NUCLEOTIDE SEQUENCE</scope>
</reference>
<dbReference type="GO" id="GO:0051087">
    <property type="term" value="F:protein-folding chaperone binding"/>
    <property type="evidence" value="ECO:0007669"/>
    <property type="project" value="InterPro"/>
</dbReference>
<dbReference type="InterPro" id="IPR029071">
    <property type="entry name" value="Ubiquitin-like_domsf"/>
</dbReference>
<dbReference type="GO" id="GO:0050821">
    <property type="term" value="P:protein stabilization"/>
    <property type="evidence" value="ECO:0007669"/>
    <property type="project" value="TreeGrafter"/>
</dbReference>
<dbReference type="InterPro" id="IPR039773">
    <property type="entry name" value="BAG_chaperone_regulator"/>
</dbReference>
<dbReference type="CDD" id="cd17047">
    <property type="entry name" value="Ubl_UBFD1"/>
    <property type="match status" value="1"/>
</dbReference>
<dbReference type="GO" id="GO:0016020">
    <property type="term" value="C:membrane"/>
    <property type="evidence" value="ECO:0007669"/>
    <property type="project" value="TreeGrafter"/>
</dbReference>